<accession>A0A6N2K5R4</accession>
<feature type="repeat" description="PPR" evidence="3">
    <location>
        <begin position="60"/>
        <end position="94"/>
    </location>
</feature>
<dbReference type="InterPro" id="IPR011990">
    <property type="entry name" value="TPR-like_helical_dom_sf"/>
</dbReference>
<evidence type="ECO:0008006" key="5">
    <source>
        <dbReference type="Google" id="ProtNLM"/>
    </source>
</evidence>
<dbReference type="SUPFAM" id="SSF81901">
    <property type="entry name" value="HCP-like"/>
    <property type="match status" value="1"/>
</dbReference>
<dbReference type="Pfam" id="PF12854">
    <property type="entry name" value="PPR_1"/>
    <property type="match status" value="1"/>
</dbReference>
<proteinExistence type="inferred from homology"/>
<comment type="similarity">
    <text evidence="1">Belongs to the PPR family. P subfamily.</text>
</comment>
<dbReference type="Gene3D" id="1.25.40.10">
    <property type="entry name" value="Tetratricopeptide repeat domain"/>
    <property type="match status" value="4"/>
</dbReference>
<gene>
    <name evidence="4" type="ORF">SVIM_LOCUS37192</name>
</gene>
<dbReference type="Pfam" id="PF13812">
    <property type="entry name" value="PPR_3"/>
    <property type="match status" value="1"/>
</dbReference>
<evidence type="ECO:0000256" key="3">
    <source>
        <dbReference type="PROSITE-ProRule" id="PRU00708"/>
    </source>
</evidence>
<feature type="repeat" description="PPR" evidence="3">
    <location>
        <begin position="249"/>
        <end position="283"/>
    </location>
</feature>
<dbReference type="AlphaFoldDB" id="A0A6N2K5R4"/>
<evidence type="ECO:0000256" key="2">
    <source>
        <dbReference type="ARBA" id="ARBA00022737"/>
    </source>
</evidence>
<dbReference type="EMBL" id="CAADRP010000117">
    <property type="protein sequence ID" value="VFU23598.1"/>
    <property type="molecule type" value="Genomic_DNA"/>
</dbReference>
<dbReference type="NCBIfam" id="TIGR00756">
    <property type="entry name" value="PPR"/>
    <property type="match status" value="3"/>
</dbReference>
<feature type="repeat" description="PPR" evidence="3">
    <location>
        <begin position="358"/>
        <end position="392"/>
    </location>
</feature>
<feature type="repeat" description="PPR" evidence="3">
    <location>
        <begin position="393"/>
        <end position="427"/>
    </location>
</feature>
<feature type="repeat" description="PPR" evidence="3">
    <location>
        <begin position="100"/>
        <end position="134"/>
    </location>
</feature>
<reference evidence="4" key="1">
    <citation type="submission" date="2019-03" db="EMBL/GenBank/DDBJ databases">
        <authorList>
            <person name="Mank J."/>
            <person name="Almeida P."/>
        </authorList>
    </citation>
    <scope>NUCLEOTIDE SEQUENCE</scope>
    <source>
        <strain evidence="4">78183</strain>
    </source>
</reference>
<protein>
    <recommendedName>
        <fullName evidence="5">Pentacotripeptide-repeat region of PRORP domain-containing protein</fullName>
    </recommendedName>
</protein>
<feature type="repeat" description="PPR" evidence="3">
    <location>
        <begin position="284"/>
        <end position="318"/>
    </location>
</feature>
<evidence type="ECO:0000256" key="1">
    <source>
        <dbReference type="ARBA" id="ARBA00007626"/>
    </source>
</evidence>
<dbReference type="PROSITE" id="PS51375">
    <property type="entry name" value="PPR"/>
    <property type="match status" value="7"/>
</dbReference>
<feature type="repeat" description="PPR" evidence="3">
    <location>
        <begin position="203"/>
        <end position="237"/>
    </location>
</feature>
<dbReference type="InterPro" id="IPR002885">
    <property type="entry name" value="PPR_rpt"/>
</dbReference>
<organism evidence="4">
    <name type="scientific">Salix viminalis</name>
    <name type="common">Common osier</name>
    <name type="synonym">Basket willow</name>
    <dbReference type="NCBI Taxonomy" id="40686"/>
    <lineage>
        <taxon>Eukaryota</taxon>
        <taxon>Viridiplantae</taxon>
        <taxon>Streptophyta</taxon>
        <taxon>Embryophyta</taxon>
        <taxon>Tracheophyta</taxon>
        <taxon>Spermatophyta</taxon>
        <taxon>Magnoliopsida</taxon>
        <taxon>eudicotyledons</taxon>
        <taxon>Gunneridae</taxon>
        <taxon>Pentapetalae</taxon>
        <taxon>rosids</taxon>
        <taxon>fabids</taxon>
        <taxon>Malpighiales</taxon>
        <taxon>Salicaceae</taxon>
        <taxon>Saliceae</taxon>
        <taxon>Salix</taxon>
    </lineage>
</organism>
<dbReference type="PANTHER" id="PTHR47447:SF21">
    <property type="entry name" value="PENTACOTRIPEPTIDE-REPEAT REGION OF PRORP DOMAIN-CONTAINING PROTEIN"/>
    <property type="match status" value="1"/>
</dbReference>
<name>A0A6N2K5R4_SALVM</name>
<dbReference type="PANTHER" id="PTHR47447">
    <property type="entry name" value="OS03G0856100 PROTEIN"/>
    <property type="match status" value="1"/>
</dbReference>
<evidence type="ECO:0000313" key="4">
    <source>
        <dbReference type="EMBL" id="VFU23598.1"/>
    </source>
</evidence>
<sequence length="522" mass="58442">MVPDEVTIGIVVQMYKKAGKFQKAEEFFKKWTLGESIKHEGTSKASAGVQDGVRVSVSLNSYTYNTLIDTYGKAGQLKEAFETFAKILREGDGGAPMPPDTRTYNILIFLHTKHNNITMAASYFKRMKEARLMPNHSALTRMYIEAGMLEKAWLWFRKFHLKGNMSSECYSASVDAYGERGHIFGSRESFHELPRGEDADFPDRCSYSSIIQILAGADLPDKAKHYLKKMQEAGLGLYNEMIGFNVKPDVIVYGVLINTFADAGSVKAALGYVDAMKRAGLSGNIVIYNTLIKFYTKVGYLKEAEETYQLLQSSDSGPDAYSSNCMTDLYSEQSMIKQTEKIFESLKKKKKKKRGNTNEFTFAMMLCMYKRLGRFEEVTQIAKQMRDLGLLTDLLSYNNVLGLYALDGRFKAAVGNFKEVVEASVQPDDCTFKSLGIVLVKCGISKKAVGKLEATTKNNYQKGQTLIVHIEPNENVKKEMNGIDAPARMRMADNEKAEAKKILQIKRAEDDAESNISGLDGM</sequence>
<dbReference type="Pfam" id="PF01535">
    <property type="entry name" value="PPR"/>
    <property type="match status" value="4"/>
</dbReference>
<keyword evidence="2" id="KW-0677">Repeat</keyword>